<evidence type="ECO:0000313" key="5">
    <source>
        <dbReference type="EMBL" id="NMP32628.1"/>
    </source>
</evidence>
<reference evidence="5 6" key="1">
    <citation type="submission" date="2020-04" db="EMBL/GenBank/DDBJ databases">
        <title>Thalassotalea sp. M1531, isolated from the surface of marine red alga.</title>
        <authorList>
            <person name="Pang L."/>
            <person name="Lu D.-C."/>
        </authorList>
    </citation>
    <scope>NUCLEOTIDE SEQUENCE [LARGE SCALE GENOMIC DNA]</scope>
    <source>
        <strain evidence="5 6">M1531</strain>
    </source>
</reference>
<dbReference type="Gene3D" id="3.40.190.10">
    <property type="entry name" value="Periplasmic binding protein-like II"/>
    <property type="match status" value="2"/>
</dbReference>
<keyword evidence="6" id="KW-1185">Reference proteome</keyword>
<name>A0A7Y0Q7P9_9GAMM</name>
<evidence type="ECO:0000259" key="4">
    <source>
        <dbReference type="SMART" id="SM00062"/>
    </source>
</evidence>
<comment type="caution">
    <text evidence="5">The sequence shown here is derived from an EMBL/GenBank/DDBJ whole genome shotgun (WGS) entry which is preliminary data.</text>
</comment>
<sequence>MSFRILVCIILTLSFKSFALAESETIHIIAGLAKPPFIVEEGKSGMQMDIIQAALSSENILVNFSHMPFGRLITGFQQWNIDGISTLPPNYKYPGLYTSKPYITYENVAITLQDNDIKLDSVTDLQGRSVVAFQNAKKFITGDYKLMVPNIIDYRELPEQNKQVQMLFTGRTEVIVLDVNIFKYAVRTSEDPAYKKKYKVHHIFDLRHYAAGFKSKGLKEKFDRGIQLIKDNGTYQNILDKYLNK</sequence>
<evidence type="ECO:0000256" key="2">
    <source>
        <dbReference type="ARBA" id="ARBA00022729"/>
    </source>
</evidence>
<evidence type="ECO:0000256" key="1">
    <source>
        <dbReference type="ARBA" id="ARBA00010333"/>
    </source>
</evidence>
<dbReference type="SUPFAM" id="SSF53850">
    <property type="entry name" value="Periplasmic binding protein-like II"/>
    <property type="match status" value="1"/>
</dbReference>
<accession>A0A7Y0Q7P9</accession>
<protein>
    <submittedName>
        <fullName evidence="5">Amino acid ABC transporter substrate-binding protein</fullName>
    </submittedName>
</protein>
<proteinExistence type="inferred from homology"/>
<evidence type="ECO:0000256" key="3">
    <source>
        <dbReference type="SAM" id="SignalP"/>
    </source>
</evidence>
<feature type="chain" id="PRO_5030864427" evidence="3">
    <location>
        <begin position="22"/>
        <end position="245"/>
    </location>
</feature>
<dbReference type="EMBL" id="JABBXH010000004">
    <property type="protein sequence ID" value="NMP32628.1"/>
    <property type="molecule type" value="Genomic_DNA"/>
</dbReference>
<organism evidence="5 6">
    <name type="scientific">Thalassotalea algicola</name>
    <dbReference type="NCBI Taxonomy" id="2716224"/>
    <lineage>
        <taxon>Bacteria</taxon>
        <taxon>Pseudomonadati</taxon>
        <taxon>Pseudomonadota</taxon>
        <taxon>Gammaproteobacteria</taxon>
        <taxon>Alteromonadales</taxon>
        <taxon>Colwelliaceae</taxon>
        <taxon>Thalassotalea</taxon>
    </lineage>
</organism>
<dbReference type="SMART" id="SM00062">
    <property type="entry name" value="PBPb"/>
    <property type="match status" value="1"/>
</dbReference>
<dbReference type="Pfam" id="PF00497">
    <property type="entry name" value="SBP_bac_3"/>
    <property type="match status" value="1"/>
</dbReference>
<comment type="similarity">
    <text evidence="1">Belongs to the bacterial solute-binding protein 3 family.</text>
</comment>
<dbReference type="PANTHER" id="PTHR35936:SF19">
    <property type="entry name" value="AMINO-ACID-BINDING PROTEIN YXEM-RELATED"/>
    <property type="match status" value="1"/>
</dbReference>
<gene>
    <name evidence="5" type="ORF">HII17_13780</name>
</gene>
<dbReference type="PANTHER" id="PTHR35936">
    <property type="entry name" value="MEMBRANE-BOUND LYTIC MUREIN TRANSGLYCOSYLASE F"/>
    <property type="match status" value="1"/>
</dbReference>
<dbReference type="AlphaFoldDB" id="A0A7Y0Q7P9"/>
<dbReference type="InterPro" id="IPR001638">
    <property type="entry name" value="Solute-binding_3/MltF_N"/>
</dbReference>
<dbReference type="Proteomes" id="UP000568664">
    <property type="component" value="Unassembled WGS sequence"/>
</dbReference>
<evidence type="ECO:0000313" key="6">
    <source>
        <dbReference type="Proteomes" id="UP000568664"/>
    </source>
</evidence>
<keyword evidence="2 3" id="KW-0732">Signal</keyword>
<feature type="signal peptide" evidence="3">
    <location>
        <begin position="1"/>
        <end position="21"/>
    </location>
</feature>
<feature type="domain" description="Solute-binding protein family 3/N-terminal" evidence="4">
    <location>
        <begin position="25"/>
        <end position="245"/>
    </location>
</feature>
<dbReference type="RefSeq" id="WP_169075950.1">
    <property type="nucleotide sequence ID" value="NZ_JABBXH010000004.1"/>
</dbReference>